<dbReference type="EMBL" id="LNVX01000234">
    <property type="protein sequence ID" value="OEG71106.1"/>
    <property type="molecule type" value="Genomic_DNA"/>
</dbReference>
<accession>A0A1E5IKS5</accession>
<sequence>MNIHLDTFEGPLDLLLHLIKKNDLEINEIKIAEITAEYLVYLDLMQELNIDIAGEFLVMASTLMQIKARTLIPSNNEKDILENDSLNFLKNRLLEYREYKELGKLLSYKIIENSRVYYRPALLVNKQDFILDATIFDLMGSFRTVLATLPENIKEIMYQEIPIETKIREILDVLEGRQYVSFNEILRMQKTKTALIVCFMAVLELVKNKQIAAKQSELFSEIRIYRIYNKIEPEPEEDNKYVFKFMEKGDKQKQLSQESVASDLKLVSETDTIREEDDGNI</sequence>
<dbReference type="GO" id="GO:0005737">
    <property type="term" value="C:cytoplasm"/>
    <property type="evidence" value="ECO:0007669"/>
    <property type="project" value="UniProtKB-SubCell"/>
</dbReference>
<gene>
    <name evidence="2" type="primary">scpA</name>
    <name evidence="3" type="ORF">ATZ36_16245</name>
</gene>
<keyword evidence="4" id="KW-1185">Reference proteome</keyword>
<reference evidence="3 4" key="1">
    <citation type="submission" date="2015-11" db="EMBL/GenBank/DDBJ databases">
        <title>Evidence for parallel genomic evolution in an endosymbiosis of termite gut flagellates.</title>
        <authorList>
            <person name="Zheng H."/>
        </authorList>
    </citation>
    <scope>NUCLEOTIDE SEQUENCE [LARGE SCALE GENOMIC DNA]</scope>
    <source>
        <strain evidence="3 4">CET450</strain>
    </source>
</reference>
<comment type="similarity">
    <text evidence="2">Belongs to the ScpA family.</text>
</comment>
<dbReference type="HAMAP" id="MF_01805">
    <property type="entry name" value="ScpA"/>
    <property type="match status" value="1"/>
</dbReference>
<dbReference type="PANTHER" id="PTHR33969:SF2">
    <property type="entry name" value="SEGREGATION AND CONDENSATION PROTEIN A"/>
    <property type="match status" value="1"/>
</dbReference>
<dbReference type="Pfam" id="PF02616">
    <property type="entry name" value="SMC_ScpA"/>
    <property type="match status" value="1"/>
</dbReference>
<dbReference type="GO" id="GO:0006260">
    <property type="term" value="P:DNA replication"/>
    <property type="evidence" value="ECO:0007669"/>
    <property type="project" value="UniProtKB-UniRule"/>
</dbReference>
<comment type="caution">
    <text evidence="3">The sequence shown here is derived from an EMBL/GenBank/DDBJ whole genome shotgun (WGS) entry which is preliminary data.</text>
</comment>
<dbReference type="Gene3D" id="1.10.10.580">
    <property type="entry name" value="Structural maintenance of chromosome 1. Chain E"/>
    <property type="match status" value="1"/>
</dbReference>
<organism evidence="3 4">
    <name type="scientific">Endomicrobium trichonymphae</name>
    <dbReference type="NCBI Taxonomy" id="1408204"/>
    <lineage>
        <taxon>Bacteria</taxon>
        <taxon>Pseudomonadati</taxon>
        <taxon>Elusimicrobiota</taxon>
        <taxon>Endomicrobiia</taxon>
        <taxon>Endomicrobiales</taxon>
        <taxon>Endomicrobiaceae</taxon>
        <taxon>Candidatus Endomicrobiellum</taxon>
    </lineage>
</organism>
<name>A0A1E5IKS5_ENDTX</name>
<keyword evidence="2" id="KW-0963">Cytoplasm</keyword>
<dbReference type="AlphaFoldDB" id="A0A1E5IKS5"/>
<dbReference type="Gene3D" id="6.10.250.2410">
    <property type="match status" value="1"/>
</dbReference>
<dbReference type="Proteomes" id="UP000095237">
    <property type="component" value="Unassembled WGS sequence"/>
</dbReference>
<evidence type="ECO:0000313" key="4">
    <source>
        <dbReference type="Proteomes" id="UP000095237"/>
    </source>
</evidence>
<dbReference type="PANTHER" id="PTHR33969">
    <property type="entry name" value="SEGREGATION AND CONDENSATION PROTEIN A"/>
    <property type="match status" value="1"/>
</dbReference>
<comment type="subunit">
    <text evidence="2">Component of a cohesin-like complex composed of ScpA, ScpB and the Smc homodimer, in which ScpA and ScpB bind to the head domain of Smc. The presence of the three proteins is required for the association of the complex with DNA.</text>
</comment>
<dbReference type="InterPro" id="IPR023093">
    <property type="entry name" value="ScpA-like_C"/>
</dbReference>
<comment type="function">
    <text evidence="2">Participates in chromosomal partition during cell division. May act via the formation of a condensin-like complex containing Smc and ScpB that pull DNA away from mid-cell into both cell halves.</text>
</comment>
<evidence type="ECO:0000256" key="2">
    <source>
        <dbReference type="HAMAP-Rule" id="MF_01805"/>
    </source>
</evidence>
<keyword evidence="2" id="KW-0159">Chromosome partition</keyword>
<protein>
    <recommendedName>
        <fullName evidence="1 2">Segregation and condensation protein A</fullName>
    </recommendedName>
</protein>
<proteinExistence type="inferred from homology"/>
<dbReference type="GO" id="GO:0007059">
    <property type="term" value="P:chromosome segregation"/>
    <property type="evidence" value="ECO:0007669"/>
    <property type="project" value="UniProtKB-UniRule"/>
</dbReference>
<dbReference type="InterPro" id="IPR003768">
    <property type="entry name" value="ScpA"/>
</dbReference>
<keyword evidence="2" id="KW-0131">Cell cycle</keyword>
<comment type="subcellular location">
    <subcellularLocation>
        <location evidence="2">Cytoplasm</location>
    </subcellularLocation>
    <text evidence="2">Associated with two foci at the outer edges of the nucleoid region in young cells, and at four foci within both cell halves in older cells.</text>
</comment>
<keyword evidence="2" id="KW-0132">Cell division</keyword>
<dbReference type="GO" id="GO:0051301">
    <property type="term" value="P:cell division"/>
    <property type="evidence" value="ECO:0007669"/>
    <property type="project" value="UniProtKB-KW"/>
</dbReference>
<evidence type="ECO:0000313" key="3">
    <source>
        <dbReference type="EMBL" id="OEG71106.1"/>
    </source>
</evidence>
<evidence type="ECO:0000256" key="1">
    <source>
        <dbReference type="ARBA" id="ARBA00044777"/>
    </source>
</evidence>